<organism evidence="1 2">
    <name type="scientific">Taxus chinensis</name>
    <name type="common">Chinese yew</name>
    <name type="synonym">Taxus wallichiana var. chinensis</name>
    <dbReference type="NCBI Taxonomy" id="29808"/>
    <lineage>
        <taxon>Eukaryota</taxon>
        <taxon>Viridiplantae</taxon>
        <taxon>Streptophyta</taxon>
        <taxon>Embryophyta</taxon>
        <taxon>Tracheophyta</taxon>
        <taxon>Spermatophyta</taxon>
        <taxon>Pinopsida</taxon>
        <taxon>Pinidae</taxon>
        <taxon>Conifers II</taxon>
        <taxon>Cupressales</taxon>
        <taxon>Taxaceae</taxon>
        <taxon>Taxus</taxon>
    </lineage>
</organism>
<gene>
    <name evidence="1" type="ORF">KI387_003425</name>
</gene>
<evidence type="ECO:0000313" key="2">
    <source>
        <dbReference type="Proteomes" id="UP000824469"/>
    </source>
</evidence>
<protein>
    <submittedName>
        <fullName evidence="1">Uncharacterized protein</fullName>
    </submittedName>
</protein>
<sequence length="61" mass="6808">TIEGWRDLIHQVCMDTLLIPSESTLARLTADVGEPSAAIRHTDVFSPVWKVTKIMTSLRAE</sequence>
<evidence type="ECO:0000313" key="1">
    <source>
        <dbReference type="EMBL" id="KAH9331317.1"/>
    </source>
</evidence>
<accession>A0AA38GYX7</accession>
<proteinExistence type="predicted"/>
<feature type="non-terminal residue" evidence="1">
    <location>
        <position position="1"/>
    </location>
</feature>
<keyword evidence="2" id="KW-1185">Reference proteome</keyword>
<feature type="non-terminal residue" evidence="1">
    <location>
        <position position="61"/>
    </location>
</feature>
<comment type="caution">
    <text evidence="1">The sequence shown here is derived from an EMBL/GenBank/DDBJ whole genome shotgun (WGS) entry which is preliminary data.</text>
</comment>
<reference evidence="1 2" key="1">
    <citation type="journal article" date="2021" name="Nat. Plants">
        <title>The Taxus genome provides insights into paclitaxel biosynthesis.</title>
        <authorList>
            <person name="Xiong X."/>
            <person name="Gou J."/>
            <person name="Liao Q."/>
            <person name="Li Y."/>
            <person name="Zhou Q."/>
            <person name="Bi G."/>
            <person name="Li C."/>
            <person name="Du R."/>
            <person name="Wang X."/>
            <person name="Sun T."/>
            <person name="Guo L."/>
            <person name="Liang H."/>
            <person name="Lu P."/>
            <person name="Wu Y."/>
            <person name="Zhang Z."/>
            <person name="Ro D.K."/>
            <person name="Shang Y."/>
            <person name="Huang S."/>
            <person name="Yan J."/>
        </authorList>
    </citation>
    <scope>NUCLEOTIDE SEQUENCE [LARGE SCALE GENOMIC DNA]</scope>
    <source>
        <strain evidence="1">Ta-2019</strain>
    </source>
</reference>
<name>A0AA38GYX7_TAXCH</name>
<dbReference type="AlphaFoldDB" id="A0AA38GYX7"/>
<dbReference type="Proteomes" id="UP000824469">
    <property type="component" value="Unassembled WGS sequence"/>
</dbReference>
<dbReference type="EMBL" id="JAHRHJ020000001">
    <property type="protein sequence ID" value="KAH9331317.1"/>
    <property type="molecule type" value="Genomic_DNA"/>
</dbReference>